<dbReference type="GO" id="GO:0003677">
    <property type="term" value="F:DNA binding"/>
    <property type="evidence" value="ECO:0007669"/>
    <property type="project" value="InterPro"/>
</dbReference>
<proteinExistence type="predicted"/>
<comment type="caution">
    <text evidence="3">The sequence shown here is derived from an EMBL/GenBank/DDBJ whole genome shotgun (WGS) entry which is preliminary data.</text>
</comment>
<dbReference type="GO" id="GO:0000150">
    <property type="term" value="F:DNA strand exchange activity"/>
    <property type="evidence" value="ECO:0007669"/>
    <property type="project" value="InterPro"/>
</dbReference>
<dbReference type="InterPro" id="IPR006119">
    <property type="entry name" value="Resolv_N"/>
</dbReference>
<reference evidence="3" key="1">
    <citation type="journal article" date="2014" name="Front. Microbiol.">
        <title>High frequency of phylogenetically diverse reductive dehalogenase-homologous genes in deep subseafloor sedimentary metagenomes.</title>
        <authorList>
            <person name="Kawai M."/>
            <person name="Futagami T."/>
            <person name="Toyoda A."/>
            <person name="Takaki Y."/>
            <person name="Nishi S."/>
            <person name="Hori S."/>
            <person name="Arai W."/>
            <person name="Tsubouchi T."/>
            <person name="Morono Y."/>
            <person name="Uchiyama I."/>
            <person name="Ito T."/>
            <person name="Fujiyama A."/>
            <person name="Inagaki F."/>
            <person name="Takami H."/>
        </authorList>
    </citation>
    <scope>NUCLEOTIDE SEQUENCE</scope>
    <source>
        <strain evidence="3">Expedition CK06-06</strain>
    </source>
</reference>
<dbReference type="SUPFAM" id="SSF53041">
    <property type="entry name" value="Resolvase-like"/>
    <property type="match status" value="1"/>
</dbReference>
<evidence type="ECO:0000259" key="2">
    <source>
        <dbReference type="PROSITE" id="PS51736"/>
    </source>
</evidence>
<feature type="region of interest" description="Disordered" evidence="1">
    <location>
        <begin position="34"/>
        <end position="82"/>
    </location>
</feature>
<dbReference type="AlphaFoldDB" id="X1T6I6"/>
<organism evidence="3">
    <name type="scientific">marine sediment metagenome</name>
    <dbReference type="NCBI Taxonomy" id="412755"/>
    <lineage>
        <taxon>unclassified sequences</taxon>
        <taxon>metagenomes</taxon>
        <taxon>ecological metagenomes</taxon>
    </lineage>
</organism>
<feature type="non-terminal residue" evidence="3">
    <location>
        <position position="1"/>
    </location>
</feature>
<dbReference type="Gene3D" id="3.40.50.1390">
    <property type="entry name" value="Resolvase, N-terminal catalytic domain"/>
    <property type="match status" value="1"/>
</dbReference>
<dbReference type="Pfam" id="PF00239">
    <property type="entry name" value="Resolvase"/>
    <property type="match status" value="1"/>
</dbReference>
<evidence type="ECO:0000313" key="3">
    <source>
        <dbReference type="EMBL" id="GAJ00889.1"/>
    </source>
</evidence>
<name>X1T6I6_9ZZZZ</name>
<evidence type="ECO:0000256" key="1">
    <source>
        <dbReference type="SAM" id="MobiDB-lite"/>
    </source>
</evidence>
<dbReference type="EMBL" id="BARW01022591">
    <property type="protein sequence ID" value="GAJ00889.1"/>
    <property type="molecule type" value="Genomic_DNA"/>
</dbReference>
<dbReference type="InterPro" id="IPR036162">
    <property type="entry name" value="Resolvase-like_N_sf"/>
</dbReference>
<feature type="compositionally biased region" description="Basic and acidic residues" evidence="1">
    <location>
        <begin position="38"/>
        <end position="55"/>
    </location>
</feature>
<feature type="domain" description="Resolvase/invertase-type recombinase catalytic" evidence="2">
    <location>
        <begin position="1"/>
        <end position="44"/>
    </location>
</feature>
<gene>
    <name evidence="3" type="ORF">S12H4_37655</name>
</gene>
<dbReference type="PROSITE" id="PS51736">
    <property type="entry name" value="RECOMBINASES_3"/>
    <property type="match status" value="1"/>
</dbReference>
<protein>
    <recommendedName>
        <fullName evidence="2">Resolvase/invertase-type recombinase catalytic domain-containing protein</fullName>
    </recommendedName>
</protein>
<feature type="compositionally biased region" description="Polar residues" evidence="1">
    <location>
        <begin position="69"/>
        <end position="82"/>
    </location>
</feature>
<sequence length="82" mass="9362">PQAINTTTPEGRMFLHILMVLAEYERELTINRINSGLDKAKSEGKKLGRPEGATDKKRRRTSGYHLRWNKQSTPNKSKISPL</sequence>
<accession>X1T6I6</accession>